<dbReference type="Pfam" id="PF00083">
    <property type="entry name" value="Sugar_tr"/>
    <property type="match status" value="1"/>
</dbReference>
<accession>A0A1G2ICJ0</accession>
<dbReference type="InterPro" id="IPR011701">
    <property type="entry name" value="MFS"/>
</dbReference>
<dbReference type="PROSITE" id="PS50850">
    <property type="entry name" value="MFS"/>
    <property type="match status" value="1"/>
</dbReference>
<dbReference type="Gene3D" id="1.20.1250.20">
    <property type="entry name" value="MFS general substrate transporter like domains"/>
    <property type="match status" value="2"/>
</dbReference>
<protein>
    <recommendedName>
        <fullName evidence="6">Major facilitator superfamily (MFS) profile domain-containing protein</fullName>
    </recommendedName>
</protein>
<evidence type="ECO:0000313" key="7">
    <source>
        <dbReference type="EMBL" id="OGZ72190.1"/>
    </source>
</evidence>
<evidence type="ECO:0000313" key="8">
    <source>
        <dbReference type="Proteomes" id="UP000176774"/>
    </source>
</evidence>
<feature type="transmembrane region" description="Helical" evidence="5">
    <location>
        <begin position="251"/>
        <end position="273"/>
    </location>
</feature>
<feature type="transmembrane region" description="Helical" evidence="5">
    <location>
        <begin position="346"/>
        <end position="368"/>
    </location>
</feature>
<reference evidence="7 8" key="1">
    <citation type="journal article" date="2016" name="Nat. Commun.">
        <title>Thousands of microbial genomes shed light on interconnected biogeochemical processes in an aquifer system.</title>
        <authorList>
            <person name="Anantharaman K."/>
            <person name="Brown C.T."/>
            <person name="Hug L.A."/>
            <person name="Sharon I."/>
            <person name="Castelle C.J."/>
            <person name="Probst A.J."/>
            <person name="Thomas B.C."/>
            <person name="Singh A."/>
            <person name="Wilkins M.J."/>
            <person name="Karaoz U."/>
            <person name="Brodie E.L."/>
            <person name="Williams K.H."/>
            <person name="Hubbard S.S."/>
            <person name="Banfield J.F."/>
        </authorList>
    </citation>
    <scope>NUCLEOTIDE SEQUENCE [LARGE SCALE GENOMIC DNA]</scope>
</reference>
<dbReference type="PANTHER" id="PTHR23518:SF2">
    <property type="entry name" value="MAJOR FACILITATOR SUPERFAMILY TRANSPORTER"/>
    <property type="match status" value="1"/>
</dbReference>
<dbReference type="GO" id="GO:0022857">
    <property type="term" value="F:transmembrane transporter activity"/>
    <property type="evidence" value="ECO:0007669"/>
    <property type="project" value="InterPro"/>
</dbReference>
<dbReference type="SUPFAM" id="SSF103473">
    <property type="entry name" value="MFS general substrate transporter"/>
    <property type="match status" value="1"/>
</dbReference>
<feature type="transmembrane region" description="Helical" evidence="5">
    <location>
        <begin position="143"/>
        <end position="166"/>
    </location>
</feature>
<feature type="transmembrane region" description="Helical" evidence="5">
    <location>
        <begin position="374"/>
        <end position="394"/>
    </location>
</feature>
<comment type="caution">
    <text evidence="7">The sequence shown here is derived from an EMBL/GenBank/DDBJ whole genome shotgun (WGS) entry which is preliminary data.</text>
</comment>
<evidence type="ECO:0000259" key="6">
    <source>
        <dbReference type="PROSITE" id="PS50850"/>
    </source>
</evidence>
<dbReference type="InterPro" id="IPR036259">
    <property type="entry name" value="MFS_trans_sf"/>
</dbReference>
<keyword evidence="3 5" id="KW-1133">Transmembrane helix</keyword>
<dbReference type="STRING" id="1802214.A2908_02270"/>
<feature type="transmembrane region" description="Helical" evidence="5">
    <location>
        <begin position="15"/>
        <end position="40"/>
    </location>
</feature>
<dbReference type="PANTHER" id="PTHR23518">
    <property type="entry name" value="C-METHYLTRANSFERASE"/>
    <property type="match status" value="1"/>
</dbReference>
<evidence type="ECO:0000256" key="3">
    <source>
        <dbReference type="ARBA" id="ARBA00022989"/>
    </source>
</evidence>
<dbReference type="InterPro" id="IPR005828">
    <property type="entry name" value="MFS_sugar_transport-like"/>
</dbReference>
<name>A0A1G2ICJ0_9BACT</name>
<evidence type="ECO:0000256" key="4">
    <source>
        <dbReference type="ARBA" id="ARBA00023136"/>
    </source>
</evidence>
<dbReference type="AlphaFoldDB" id="A0A1G2ICJ0"/>
<organism evidence="7 8">
    <name type="scientific">Candidatus Staskawiczbacteria bacterium RIFCSPLOWO2_01_FULL_38_12b</name>
    <dbReference type="NCBI Taxonomy" id="1802214"/>
    <lineage>
        <taxon>Bacteria</taxon>
        <taxon>Candidatus Staskawicziibacteriota</taxon>
    </lineage>
</organism>
<feature type="transmembrane region" description="Helical" evidence="5">
    <location>
        <begin position="172"/>
        <end position="192"/>
    </location>
</feature>
<keyword evidence="4 5" id="KW-0472">Membrane</keyword>
<dbReference type="CDD" id="cd17370">
    <property type="entry name" value="MFS_MJ1317_like"/>
    <property type="match status" value="1"/>
</dbReference>
<keyword evidence="2 5" id="KW-0812">Transmembrane</keyword>
<dbReference type="EMBL" id="MHPA01000029">
    <property type="protein sequence ID" value="OGZ72190.1"/>
    <property type="molecule type" value="Genomic_DNA"/>
</dbReference>
<dbReference type="Pfam" id="PF07690">
    <property type="entry name" value="MFS_1"/>
    <property type="match status" value="1"/>
</dbReference>
<evidence type="ECO:0000256" key="5">
    <source>
        <dbReference type="SAM" id="Phobius"/>
    </source>
</evidence>
<comment type="subcellular location">
    <subcellularLocation>
        <location evidence="1">Membrane</location>
    </subcellularLocation>
</comment>
<evidence type="ECO:0000256" key="1">
    <source>
        <dbReference type="ARBA" id="ARBA00004370"/>
    </source>
</evidence>
<feature type="transmembrane region" description="Helical" evidence="5">
    <location>
        <begin position="285"/>
        <end position="303"/>
    </location>
</feature>
<proteinExistence type="predicted"/>
<sequence length="412" mass="44906">MKTQDPPKKEVSKNVVYVGLLSFFGGISQDIFSPILPIYLTSVLGFDKAVVGIAEGVVSAGSYLFKILSGVLSDKFKRQKPIIFLGYFLSMISRISLVFFTTIGGVVGLRLLDGAGKGIKDPPKDVLIAGSSKKEHRGKSFGVARMLDTLGSVVGPLILFCLLYIFKESPYVYHYVLLFCAVPLIITLLLVFRLKELPGHNTAPGFASKEVTKAIVGKLPKSFYIFLAIIIIFTLGNSSDAFLILRAKNVGLTLLQLPLVIALFNLVYALAAVPFGSLSDKIGRIPTLLIGWLAFSLVYLGFALTTSTLFIWLLYAFYGIYYATNEGVSRALLADIVPPDHRGRAFGIYGMAVGITTLPASFLAGFLWDKFGAPAPFYFGSVTALIALICLFFFSKKIRPVEQALSSLLQKM</sequence>
<evidence type="ECO:0000256" key="2">
    <source>
        <dbReference type="ARBA" id="ARBA00022692"/>
    </source>
</evidence>
<feature type="transmembrane region" description="Helical" evidence="5">
    <location>
        <begin position="52"/>
        <end position="72"/>
    </location>
</feature>
<dbReference type="InterPro" id="IPR020846">
    <property type="entry name" value="MFS_dom"/>
</dbReference>
<feature type="domain" description="Major facilitator superfamily (MFS) profile" evidence="6">
    <location>
        <begin position="14"/>
        <end position="399"/>
    </location>
</feature>
<dbReference type="Proteomes" id="UP000176774">
    <property type="component" value="Unassembled WGS sequence"/>
</dbReference>
<dbReference type="GO" id="GO:0016020">
    <property type="term" value="C:membrane"/>
    <property type="evidence" value="ECO:0007669"/>
    <property type="project" value="UniProtKB-SubCell"/>
</dbReference>
<feature type="transmembrane region" description="Helical" evidence="5">
    <location>
        <begin position="84"/>
        <end position="112"/>
    </location>
</feature>
<feature type="transmembrane region" description="Helical" evidence="5">
    <location>
        <begin position="223"/>
        <end position="245"/>
    </location>
</feature>
<gene>
    <name evidence="7" type="ORF">A2908_02270</name>
</gene>